<accession>A0AC60QTS7</accession>
<protein>
    <submittedName>
        <fullName evidence="1">Uncharacterized protein</fullName>
    </submittedName>
</protein>
<evidence type="ECO:0000313" key="1">
    <source>
        <dbReference type="EMBL" id="KAG0443022.1"/>
    </source>
</evidence>
<proteinExistence type="predicted"/>
<dbReference type="EMBL" id="JABSTQ010003948">
    <property type="protein sequence ID" value="KAG0443022.1"/>
    <property type="molecule type" value="Genomic_DNA"/>
</dbReference>
<reference evidence="1 2" key="1">
    <citation type="journal article" date="2020" name="Cell">
        <title>Large-Scale Comparative Analyses of Tick Genomes Elucidate Their Genetic Diversity and Vector Capacities.</title>
        <authorList>
            <consortium name="Tick Genome and Microbiome Consortium (TIGMIC)"/>
            <person name="Jia N."/>
            <person name="Wang J."/>
            <person name="Shi W."/>
            <person name="Du L."/>
            <person name="Sun Y."/>
            <person name="Zhan W."/>
            <person name="Jiang J.F."/>
            <person name="Wang Q."/>
            <person name="Zhang B."/>
            <person name="Ji P."/>
            <person name="Bell-Sakyi L."/>
            <person name="Cui X.M."/>
            <person name="Yuan T.T."/>
            <person name="Jiang B.G."/>
            <person name="Yang W.F."/>
            <person name="Lam T.T."/>
            <person name="Chang Q.C."/>
            <person name="Ding S.J."/>
            <person name="Wang X.J."/>
            <person name="Zhu J.G."/>
            <person name="Ruan X.D."/>
            <person name="Zhao L."/>
            <person name="Wei J.T."/>
            <person name="Ye R.Z."/>
            <person name="Que T.C."/>
            <person name="Du C.H."/>
            <person name="Zhou Y.H."/>
            <person name="Cheng J.X."/>
            <person name="Dai P.F."/>
            <person name="Guo W.B."/>
            <person name="Han X.H."/>
            <person name="Huang E.J."/>
            <person name="Li L.F."/>
            <person name="Wei W."/>
            <person name="Gao Y.C."/>
            <person name="Liu J.Z."/>
            <person name="Shao H.Z."/>
            <person name="Wang X."/>
            <person name="Wang C.C."/>
            <person name="Yang T.C."/>
            <person name="Huo Q.B."/>
            <person name="Li W."/>
            <person name="Chen H.Y."/>
            <person name="Chen S.E."/>
            <person name="Zhou L.G."/>
            <person name="Ni X.B."/>
            <person name="Tian J.H."/>
            <person name="Sheng Y."/>
            <person name="Liu T."/>
            <person name="Pan Y.S."/>
            <person name="Xia L.Y."/>
            <person name="Li J."/>
            <person name="Zhao F."/>
            <person name="Cao W.C."/>
        </authorList>
    </citation>
    <scope>NUCLEOTIDE SEQUENCE [LARGE SCALE GENOMIC DNA]</scope>
    <source>
        <strain evidence="1">Iper-2018</strain>
    </source>
</reference>
<name>A0AC60QTS7_IXOPE</name>
<evidence type="ECO:0000313" key="2">
    <source>
        <dbReference type="Proteomes" id="UP000805193"/>
    </source>
</evidence>
<dbReference type="Proteomes" id="UP000805193">
    <property type="component" value="Unassembled WGS sequence"/>
</dbReference>
<organism evidence="1 2">
    <name type="scientific">Ixodes persulcatus</name>
    <name type="common">Taiga tick</name>
    <dbReference type="NCBI Taxonomy" id="34615"/>
    <lineage>
        <taxon>Eukaryota</taxon>
        <taxon>Metazoa</taxon>
        <taxon>Ecdysozoa</taxon>
        <taxon>Arthropoda</taxon>
        <taxon>Chelicerata</taxon>
        <taxon>Arachnida</taxon>
        <taxon>Acari</taxon>
        <taxon>Parasitiformes</taxon>
        <taxon>Ixodida</taxon>
        <taxon>Ixodoidea</taxon>
        <taxon>Ixodidae</taxon>
        <taxon>Ixodinae</taxon>
        <taxon>Ixodes</taxon>
    </lineage>
</organism>
<sequence>MAAHFATFDPSNLKLYLKRMFLVDFRRCGGSKRTKTADSPKAKNGLSGETPISFPFRVLTRTLFRMSLVFGHQGECRDWCSTRHTRTPSPCQRFKVNNQNKALTNALTTAEASTCCAIGNVDGRTFVEVPGERISPGETEGWQSDRVADLTLPRWGARPPLRRLQGRRRSPETSRRWDRVPSRELIVHLEGGRTVSVEWVAWREEAEVSADEEKLRGREERPLGPTRQHDKNRQEDSAAIKALRDENEKLRKKILEQDNIIKEINEKLAALVRNKEEQASPEQAAKTNEIMIEEDPEIEVGPRTDRAAAPAPKRRALESLRERKTLDRHGERLDKVEERLTSLEQNVAQIEKNDLVVWHWNCNGYARKKAVLHQHLKTVDRKPDVIMLQESNATETPKLTGYRAFNKPSDTCELPKGKGRGVSGLSLITDPAYPTRTGSSVTRDTTPDLTFFRGIGRTGAVGWRNTGQDLGSDHFIVEETIQIARPGSHTERRKHRITNWDAFREALGSWQSETTDIDQWTDRVIRTMEATTKEVEAEEHIERVDSKLAHLLEAKQSIKDRWSGQRTNRKLRRKVAELNRRIEAHCKLARIMHEAMSRAGEAEVKNIVHPEYTGNDNAILDRDIEQWEVRAAMQRLNGRWQQYLEDSGLYLDSIIGFRNKLGTQDAMIQLKHEIVDVPLSTGDNKAILGLDLQSAFDKVAHSAILAQVTKLDMGRRSYNYIRDFLTGRTTRLCAGDVELDEKELGSVGTPQGSVISPLLFNVVMIGVAQRLQEVRDVRHTIYADDITLWVSKGSDGHIEERLQEAVLAIEDHLEGSGLRVGRWRKDAPIMVERPNITIRTRGGLKIPEVDRIRVLGMLFERNRVNGVTITKLNNKVMSATKLLRRISNRKAGMKEESMIRLVQSFAISHIAYVAAFHKWTLAERNKIDALIRKVYKIALGLPGNVSTQRLLELGVHNTLEEIAEAQRTAHLERLSI</sequence>
<comment type="caution">
    <text evidence="1">The sequence shown here is derived from an EMBL/GenBank/DDBJ whole genome shotgun (WGS) entry which is preliminary data.</text>
</comment>
<gene>
    <name evidence="1" type="ORF">HPB47_015372</name>
</gene>
<keyword evidence="2" id="KW-1185">Reference proteome</keyword>